<sequence length="206" mass="22643">EKIIEILKKVNAVITDEHFVYTSGKHGEVYINKDALYPHTQESSNVGLMFAESFKDFEIDVVAAPALGGIILSQWTAHHLSKLKGNEVLGVYTEKDENKNQIFTRGYDKLIVGKNVLVIEDLTTTGGSVKKVVETVKKAGGNVVAVGVMVNRNPSDINEEMMGVKFKALGTIPAKAYDESECPFCKEGRSINITVGHGRKYVENNL</sequence>
<dbReference type="PANTHER" id="PTHR19278:SF9">
    <property type="entry name" value="URIDINE 5'-MONOPHOSPHATE SYNTHASE"/>
    <property type="match status" value="1"/>
</dbReference>
<organism evidence="7 8">
    <name type="scientific">Candidatus Roizmanbacteria bacterium CG11_big_fil_rev_8_21_14_0_20_36_8</name>
    <dbReference type="NCBI Taxonomy" id="1974856"/>
    <lineage>
        <taxon>Bacteria</taxon>
        <taxon>Candidatus Roizmaniibacteriota</taxon>
    </lineage>
</organism>
<name>A0A2M6IV04_9BACT</name>
<comment type="pathway">
    <text evidence="1">Pyrimidine metabolism; UMP biosynthesis via de novo pathway; UMP from orotate: step 1/2.</text>
</comment>
<evidence type="ECO:0000256" key="5">
    <source>
        <dbReference type="ARBA" id="ARBA00022975"/>
    </source>
</evidence>
<keyword evidence="5" id="KW-0665">Pyrimidine biosynthesis</keyword>
<evidence type="ECO:0000313" key="8">
    <source>
        <dbReference type="Proteomes" id="UP000231056"/>
    </source>
</evidence>
<dbReference type="PANTHER" id="PTHR19278">
    <property type="entry name" value="OROTATE PHOSPHORIBOSYLTRANSFERASE"/>
    <property type="match status" value="1"/>
</dbReference>
<dbReference type="InterPro" id="IPR023031">
    <property type="entry name" value="OPRT"/>
</dbReference>
<keyword evidence="3 7" id="KW-0328">Glycosyltransferase</keyword>
<dbReference type="InterPro" id="IPR000836">
    <property type="entry name" value="PRTase_dom"/>
</dbReference>
<dbReference type="GO" id="GO:0019856">
    <property type="term" value="P:pyrimidine nucleobase biosynthetic process"/>
    <property type="evidence" value="ECO:0007669"/>
    <property type="project" value="TreeGrafter"/>
</dbReference>
<evidence type="ECO:0000256" key="3">
    <source>
        <dbReference type="ARBA" id="ARBA00022676"/>
    </source>
</evidence>
<dbReference type="CDD" id="cd06223">
    <property type="entry name" value="PRTases_typeI"/>
    <property type="match status" value="1"/>
</dbReference>
<evidence type="ECO:0000259" key="6">
    <source>
        <dbReference type="Pfam" id="PF00156"/>
    </source>
</evidence>
<dbReference type="InterPro" id="IPR029057">
    <property type="entry name" value="PRTase-like"/>
</dbReference>
<dbReference type="HAMAP" id="MF_01208">
    <property type="entry name" value="PyrE"/>
    <property type="match status" value="1"/>
</dbReference>
<gene>
    <name evidence="7" type="ORF">COV58_01225</name>
</gene>
<dbReference type="AlphaFoldDB" id="A0A2M6IV04"/>
<feature type="domain" description="Phosphoribosyltransferase" evidence="6">
    <location>
        <begin position="34"/>
        <end position="155"/>
    </location>
</feature>
<dbReference type="UniPathway" id="UPA00070">
    <property type="reaction ID" value="UER00119"/>
</dbReference>
<dbReference type="Gene3D" id="3.40.50.2020">
    <property type="match status" value="1"/>
</dbReference>
<dbReference type="Proteomes" id="UP000231056">
    <property type="component" value="Unassembled WGS sequence"/>
</dbReference>
<evidence type="ECO:0000256" key="2">
    <source>
        <dbReference type="ARBA" id="ARBA00011971"/>
    </source>
</evidence>
<dbReference type="GO" id="GO:0004588">
    <property type="term" value="F:orotate phosphoribosyltransferase activity"/>
    <property type="evidence" value="ECO:0007669"/>
    <property type="project" value="UniProtKB-EC"/>
</dbReference>
<feature type="non-terminal residue" evidence="7">
    <location>
        <position position="1"/>
    </location>
</feature>
<evidence type="ECO:0000256" key="4">
    <source>
        <dbReference type="ARBA" id="ARBA00022679"/>
    </source>
</evidence>
<protein>
    <recommendedName>
        <fullName evidence="2">orotate phosphoribosyltransferase</fullName>
        <ecNumber evidence="2">2.4.2.10</ecNumber>
    </recommendedName>
</protein>
<keyword evidence="4 7" id="KW-0808">Transferase</keyword>
<accession>A0A2M6IV04</accession>
<comment type="caution">
    <text evidence="7">The sequence shown here is derived from an EMBL/GenBank/DDBJ whole genome shotgun (WGS) entry which is preliminary data.</text>
</comment>
<dbReference type="SUPFAM" id="SSF53271">
    <property type="entry name" value="PRTase-like"/>
    <property type="match status" value="1"/>
</dbReference>
<dbReference type="EC" id="2.4.2.10" evidence="2"/>
<proteinExistence type="inferred from homology"/>
<dbReference type="GO" id="GO:0044205">
    <property type="term" value="P:'de novo' UMP biosynthetic process"/>
    <property type="evidence" value="ECO:0007669"/>
    <property type="project" value="UniProtKB-UniPathway"/>
</dbReference>
<evidence type="ECO:0000313" key="7">
    <source>
        <dbReference type="EMBL" id="PIQ73680.1"/>
    </source>
</evidence>
<evidence type="ECO:0000256" key="1">
    <source>
        <dbReference type="ARBA" id="ARBA00004889"/>
    </source>
</evidence>
<dbReference type="EMBL" id="PCVM01000026">
    <property type="protein sequence ID" value="PIQ73680.1"/>
    <property type="molecule type" value="Genomic_DNA"/>
</dbReference>
<dbReference type="Pfam" id="PF00156">
    <property type="entry name" value="Pribosyltran"/>
    <property type="match status" value="1"/>
</dbReference>
<reference evidence="7 8" key="1">
    <citation type="submission" date="2017-09" db="EMBL/GenBank/DDBJ databases">
        <title>Depth-based differentiation of microbial function through sediment-hosted aquifers and enrichment of novel symbionts in the deep terrestrial subsurface.</title>
        <authorList>
            <person name="Probst A.J."/>
            <person name="Ladd B."/>
            <person name="Jarett J.K."/>
            <person name="Geller-Mcgrath D.E."/>
            <person name="Sieber C.M."/>
            <person name="Emerson J.B."/>
            <person name="Anantharaman K."/>
            <person name="Thomas B.C."/>
            <person name="Malmstrom R."/>
            <person name="Stieglmeier M."/>
            <person name="Klingl A."/>
            <person name="Woyke T."/>
            <person name="Ryan C.M."/>
            <person name="Banfield J.F."/>
        </authorList>
    </citation>
    <scope>NUCLEOTIDE SEQUENCE [LARGE SCALE GENOMIC DNA]</scope>
    <source>
        <strain evidence="7">CG11_big_fil_rev_8_21_14_0_20_36_8</strain>
    </source>
</reference>